<evidence type="ECO:0000313" key="1">
    <source>
        <dbReference type="EMBL" id="ESK57555.1"/>
    </source>
</evidence>
<evidence type="ECO:0000313" key="2">
    <source>
        <dbReference type="Proteomes" id="UP000017404"/>
    </source>
</evidence>
<dbReference type="EMBL" id="AYEV01000001">
    <property type="protein sequence ID" value="ESK57555.1"/>
    <property type="molecule type" value="Genomic_DNA"/>
</dbReference>
<gene>
    <name evidence="1" type="ORF">F990_00091</name>
</gene>
<dbReference type="Proteomes" id="UP000017404">
    <property type="component" value="Unassembled WGS sequence"/>
</dbReference>
<dbReference type="PATRIC" id="fig|1120928.5.peg.93"/>
<dbReference type="AlphaFoldDB" id="V2V9G7"/>
<dbReference type="RefSeq" id="WP_018676958.1">
    <property type="nucleotide sequence ID" value="NZ_AYEV01000001.1"/>
</dbReference>
<proteinExistence type="predicted"/>
<keyword evidence="2" id="KW-1185">Reference proteome</keyword>
<name>V2V9G7_9GAMM</name>
<dbReference type="STRING" id="202955.GCA_000759995_03424"/>
<comment type="caution">
    <text evidence="1">The sequence shown here is derived from an EMBL/GenBank/DDBJ whole genome shotgun (WGS) entry which is preliminary data.</text>
</comment>
<protein>
    <submittedName>
        <fullName evidence="1">Uncharacterized protein</fullName>
    </submittedName>
</protein>
<accession>V2V9G7</accession>
<sequence length="45" mass="5127">MQPEKFNELLNWALVELQQGHPENAIIALSTILAFTETKKPIVYS</sequence>
<reference evidence="1 2" key="1">
    <citation type="submission" date="2013-10" db="EMBL/GenBank/DDBJ databases">
        <title>The Genome Sequence of Acinetobacter tjernbergiae CIP107465.</title>
        <authorList>
            <consortium name="The Broad Institute Genomics Platform"/>
            <consortium name="The Broad Institute Genome Sequencing Center for Infectious Disease"/>
            <person name="Cerqueira G."/>
            <person name="Feldgarden M."/>
            <person name="Courvalin P."/>
            <person name="Grillot-Courvalin C."/>
            <person name="Clermont D."/>
            <person name="Rocha E."/>
            <person name="Yoon E.-J."/>
            <person name="Nemec A."/>
            <person name="Young S.K."/>
            <person name="Zeng Q."/>
            <person name="Gargeya S."/>
            <person name="Fitzgerald M."/>
            <person name="Abouelleil A."/>
            <person name="Alvarado L."/>
            <person name="Berlin A.M."/>
            <person name="Chapman S.B."/>
            <person name="Gainer-Dewar J."/>
            <person name="Goldberg J."/>
            <person name="Gnerre S."/>
            <person name="Griggs A."/>
            <person name="Gujja S."/>
            <person name="Hansen M."/>
            <person name="Howarth C."/>
            <person name="Imamovic A."/>
            <person name="Ireland A."/>
            <person name="Larimer J."/>
            <person name="McCowan C."/>
            <person name="Murphy C."/>
            <person name="Pearson M."/>
            <person name="Poon T.W."/>
            <person name="Priest M."/>
            <person name="Roberts A."/>
            <person name="Saif S."/>
            <person name="Shea T."/>
            <person name="Sykes S."/>
            <person name="Wortman J."/>
            <person name="Nusbaum C."/>
            <person name="Birren B."/>
        </authorList>
    </citation>
    <scope>NUCLEOTIDE SEQUENCE [LARGE SCALE GENOMIC DNA]</scope>
    <source>
        <strain evidence="1 2">CIP 107465</strain>
    </source>
</reference>
<organism evidence="1 2">
    <name type="scientific">Acinetobacter tjernbergiae DSM 14971 = CIP 107465</name>
    <dbReference type="NCBI Taxonomy" id="1120928"/>
    <lineage>
        <taxon>Bacteria</taxon>
        <taxon>Pseudomonadati</taxon>
        <taxon>Pseudomonadota</taxon>
        <taxon>Gammaproteobacteria</taxon>
        <taxon>Moraxellales</taxon>
        <taxon>Moraxellaceae</taxon>
        <taxon>Acinetobacter</taxon>
    </lineage>
</organism>